<dbReference type="PANTHER" id="PTHR15315">
    <property type="entry name" value="RING FINGER PROTEIN 41, 151"/>
    <property type="match status" value="1"/>
</dbReference>
<keyword evidence="8" id="KW-1185">Reference proteome</keyword>
<proteinExistence type="predicted"/>
<evidence type="ECO:0000259" key="6">
    <source>
        <dbReference type="PROSITE" id="PS50089"/>
    </source>
</evidence>
<dbReference type="PROSITE" id="PS50089">
    <property type="entry name" value="ZF_RING_2"/>
    <property type="match status" value="1"/>
</dbReference>
<keyword evidence="2 4" id="KW-0863">Zinc-finger</keyword>
<dbReference type="GO" id="GO:0061630">
    <property type="term" value="F:ubiquitin protein ligase activity"/>
    <property type="evidence" value="ECO:0007669"/>
    <property type="project" value="TreeGrafter"/>
</dbReference>
<name>A0A4S8J5V5_MUSBA</name>
<dbReference type="EMBL" id="PYDT01000007">
    <property type="protein sequence ID" value="THU56264.1"/>
    <property type="molecule type" value="Genomic_DNA"/>
</dbReference>
<gene>
    <name evidence="7" type="ORF">C4D60_Mb11t15450</name>
</gene>
<dbReference type="SUPFAM" id="SSF57850">
    <property type="entry name" value="RING/U-box"/>
    <property type="match status" value="1"/>
</dbReference>
<reference evidence="7 8" key="1">
    <citation type="journal article" date="2019" name="Nat. Plants">
        <title>Genome sequencing of Musa balbisiana reveals subgenome evolution and function divergence in polyploid bananas.</title>
        <authorList>
            <person name="Yao X."/>
        </authorList>
    </citation>
    <scope>NUCLEOTIDE SEQUENCE [LARGE SCALE GENOMIC DNA]</scope>
    <source>
        <strain evidence="8">cv. DH-PKW</strain>
        <tissue evidence="7">Leaves</tissue>
    </source>
</reference>
<dbReference type="PROSITE" id="PS00518">
    <property type="entry name" value="ZF_RING_1"/>
    <property type="match status" value="1"/>
</dbReference>
<dbReference type="PANTHER" id="PTHR15315:SF102">
    <property type="entry name" value="RING-TYPE DOMAIN-CONTAINING PROTEIN"/>
    <property type="match status" value="1"/>
</dbReference>
<sequence>MLSGGAMRKSFKDSLKVLEADIQHANTLASDFPADYDGACLQMRMSYSPVAHLFLFLVQWADCSLAGALGLLRIMIYKVHVDGSTTMSTHERKASIKEFYAVIFPSLLQLQKGITDMEDKKQRAVCMERYRRRDEDEMKHFSEIDAEREEECGICMEMNSKFVLPNCSHAMCMKCYREWNSRSRSCPFCRDSLKRVDSGDLWIYVDNRDVIDMETVTQENIKRLIMYIKELPVVVSESVVFDNGSGGEAKPGVEGSGRMATEDNSQSMVTTYERLEGVANWVGGSVVSAFFASLDRCSCINVSTAEDDGDEPEEAKDRPLMLTKPVLHDEEDAKPSPR</sequence>
<feature type="compositionally biased region" description="Basic and acidic residues" evidence="5">
    <location>
        <begin position="326"/>
        <end position="338"/>
    </location>
</feature>
<evidence type="ECO:0000256" key="4">
    <source>
        <dbReference type="PROSITE-ProRule" id="PRU00175"/>
    </source>
</evidence>
<organism evidence="7 8">
    <name type="scientific">Musa balbisiana</name>
    <name type="common">Banana</name>
    <dbReference type="NCBI Taxonomy" id="52838"/>
    <lineage>
        <taxon>Eukaryota</taxon>
        <taxon>Viridiplantae</taxon>
        <taxon>Streptophyta</taxon>
        <taxon>Embryophyta</taxon>
        <taxon>Tracheophyta</taxon>
        <taxon>Spermatophyta</taxon>
        <taxon>Magnoliopsida</taxon>
        <taxon>Liliopsida</taxon>
        <taxon>Zingiberales</taxon>
        <taxon>Musaceae</taxon>
        <taxon>Musa</taxon>
    </lineage>
</organism>
<dbReference type="Pfam" id="PF13920">
    <property type="entry name" value="zf-C3HC4_3"/>
    <property type="match status" value="1"/>
</dbReference>
<evidence type="ECO:0000256" key="2">
    <source>
        <dbReference type="ARBA" id="ARBA00022771"/>
    </source>
</evidence>
<comment type="caution">
    <text evidence="7">The sequence shown here is derived from an EMBL/GenBank/DDBJ whole genome shotgun (WGS) entry which is preliminary data.</text>
</comment>
<evidence type="ECO:0000256" key="3">
    <source>
        <dbReference type="ARBA" id="ARBA00022833"/>
    </source>
</evidence>
<dbReference type="SMART" id="SM00184">
    <property type="entry name" value="RING"/>
    <property type="match status" value="1"/>
</dbReference>
<dbReference type="Gene3D" id="3.30.40.10">
    <property type="entry name" value="Zinc/RING finger domain, C3HC4 (zinc finger)"/>
    <property type="match status" value="1"/>
</dbReference>
<dbReference type="FunFam" id="3.30.40.10:FF:000660">
    <property type="entry name" value="RING/U-box superfamily protein"/>
    <property type="match status" value="1"/>
</dbReference>
<dbReference type="Proteomes" id="UP000317650">
    <property type="component" value="Chromosome 11"/>
</dbReference>
<evidence type="ECO:0000256" key="5">
    <source>
        <dbReference type="SAM" id="MobiDB-lite"/>
    </source>
</evidence>
<feature type="region of interest" description="Disordered" evidence="5">
    <location>
        <begin position="303"/>
        <end position="338"/>
    </location>
</feature>
<dbReference type="AlphaFoldDB" id="A0A4S8J5V5"/>
<evidence type="ECO:0000256" key="1">
    <source>
        <dbReference type="ARBA" id="ARBA00022723"/>
    </source>
</evidence>
<evidence type="ECO:0000313" key="8">
    <source>
        <dbReference type="Proteomes" id="UP000317650"/>
    </source>
</evidence>
<dbReference type="STRING" id="52838.A0A4S8J5V5"/>
<feature type="compositionally biased region" description="Acidic residues" evidence="5">
    <location>
        <begin position="305"/>
        <end position="314"/>
    </location>
</feature>
<dbReference type="InterPro" id="IPR001841">
    <property type="entry name" value="Znf_RING"/>
</dbReference>
<dbReference type="InterPro" id="IPR013083">
    <property type="entry name" value="Znf_RING/FYVE/PHD"/>
</dbReference>
<feature type="domain" description="RING-type" evidence="6">
    <location>
        <begin position="152"/>
        <end position="190"/>
    </location>
</feature>
<feature type="region of interest" description="Disordered" evidence="5">
    <location>
        <begin position="245"/>
        <end position="264"/>
    </location>
</feature>
<accession>A0A4S8J5V5</accession>
<keyword evidence="1" id="KW-0479">Metal-binding</keyword>
<evidence type="ECO:0000313" key="7">
    <source>
        <dbReference type="EMBL" id="THU56264.1"/>
    </source>
</evidence>
<keyword evidence="3" id="KW-0862">Zinc</keyword>
<protein>
    <recommendedName>
        <fullName evidence="6">RING-type domain-containing protein</fullName>
    </recommendedName>
</protein>
<dbReference type="GO" id="GO:0008270">
    <property type="term" value="F:zinc ion binding"/>
    <property type="evidence" value="ECO:0007669"/>
    <property type="project" value="UniProtKB-KW"/>
</dbReference>
<dbReference type="InterPro" id="IPR017907">
    <property type="entry name" value="Znf_RING_CS"/>
</dbReference>
<dbReference type="GO" id="GO:0016567">
    <property type="term" value="P:protein ubiquitination"/>
    <property type="evidence" value="ECO:0007669"/>
    <property type="project" value="TreeGrafter"/>
</dbReference>